<comment type="caution">
    <text evidence="4">The sequence shown here is derived from an EMBL/GenBank/DDBJ whole genome shotgun (WGS) entry which is preliminary data.</text>
</comment>
<feature type="domain" description="Activator of Hsp90 ATPase homologue 1/2-like C-terminal" evidence="3">
    <location>
        <begin position="42"/>
        <end position="155"/>
    </location>
</feature>
<organism evidence="4 5">
    <name type="scientific">Kribbella sancticallisti</name>
    <dbReference type="NCBI Taxonomy" id="460087"/>
    <lineage>
        <taxon>Bacteria</taxon>
        <taxon>Bacillati</taxon>
        <taxon>Actinomycetota</taxon>
        <taxon>Actinomycetes</taxon>
        <taxon>Propionibacteriales</taxon>
        <taxon>Kribbellaceae</taxon>
        <taxon>Kribbella</taxon>
    </lineage>
</organism>
<evidence type="ECO:0000313" key="4">
    <source>
        <dbReference type="EMBL" id="GAA1611738.1"/>
    </source>
</evidence>
<dbReference type="InterPro" id="IPR013538">
    <property type="entry name" value="ASHA1/2-like_C"/>
</dbReference>
<keyword evidence="5" id="KW-1185">Reference proteome</keyword>
<evidence type="ECO:0000259" key="3">
    <source>
        <dbReference type="Pfam" id="PF08327"/>
    </source>
</evidence>
<dbReference type="EMBL" id="BAAAOS010000062">
    <property type="protein sequence ID" value="GAA1611738.1"/>
    <property type="molecule type" value="Genomic_DNA"/>
</dbReference>
<dbReference type="Pfam" id="PF08327">
    <property type="entry name" value="AHSA1"/>
    <property type="match status" value="1"/>
</dbReference>
<sequence>MPDPTGVRPSPPHHPGRWFGPTERAISRSGERRTVLLRRPYDATPAELWSAWTEPERIARWLGEITGDRVLGGEIRLTMTPQDIPVLRIEACEEPHRLVVTWSTPTEPNSQVELLLESEGDTTLLTLRHAVTGEERAAGLGYGWEDFLNRLHEFLAGRDPAAVSWSAAEEELLPLWKLL</sequence>
<dbReference type="SUPFAM" id="SSF55961">
    <property type="entry name" value="Bet v1-like"/>
    <property type="match status" value="1"/>
</dbReference>
<protein>
    <recommendedName>
        <fullName evidence="3">Activator of Hsp90 ATPase homologue 1/2-like C-terminal domain-containing protein</fullName>
    </recommendedName>
</protein>
<name>A0ABP4QIQ3_9ACTN</name>
<accession>A0ABP4QIQ3</accession>
<reference evidence="5" key="1">
    <citation type="journal article" date="2019" name="Int. J. Syst. Evol. Microbiol.">
        <title>The Global Catalogue of Microorganisms (GCM) 10K type strain sequencing project: providing services to taxonomists for standard genome sequencing and annotation.</title>
        <authorList>
            <consortium name="The Broad Institute Genomics Platform"/>
            <consortium name="The Broad Institute Genome Sequencing Center for Infectious Disease"/>
            <person name="Wu L."/>
            <person name="Ma J."/>
        </authorList>
    </citation>
    <scope>NUCLEOTIDE SEQUENCE [LARGE SCALE GENOMIC DNA]</scope>
    <source>
        <strain evidence="5">JCM 14969</strain>
    </source>
</reference>
<feature type="compositionally biased region" description="Pro residues" evidence="2">
    <location>
        <begin position="1"/>
        <end position="13"/>
    </location>
</feature>
<comment type="similarity">
    <text evidence="1">Belongs to the AHA1 family.</text>
</comment>
<dbReference type="InterPro" id="IPR023393">
    <property type="entry name" value="START-like_dom_sf"/>
</dbReference>
<dbReference type="RefSeq" id="WP_344221742.1">
    <property type="nucleotide sequence ID" value="NZ_BAAAOS010000062.1"/>
</dbReference>
<evidence type="ECO:0000256" key="1">
    <source>
        <dbReference type="ARBA" id="ARBA00006817"/>
    </source>
</evidence>
<gene>
    <name evidence="4" type="ORF">GCM10009789_77620</name>
</gene>
<feature type="region of interest" description="Disordered" evidence="2">
    <location>
        <begin position="1"/>
        <end position="22"/>
    </location>
</feature>
<evidence type="ECO:0000256" key="2">
    <source>
        <dbReference type="SAM" id="MobiDB-lite"/>
    </source>
</evidence>
<dbReference type="Gene3D" id="3.30.530.20">
    <property type="match status" value="1"/>
</dbReference>
<proteinExistence type="inferred from homology"/>
<evidence type="ECO:0000313" key="5">
    <source>
        <dbReference type="Proteomes" id="UP001500393"/>
    </source>
</evidence>
<dbReference type="Proteomes" id="UP001500393">
    <property type="component" value="Unassembled WGS sequence"/>
</dbReference>